<feature type="chain" id="PRO_5035918868" description="Large ribosomal subunit protein mL39" evidence="11">
    <location>
        <begin position="24"/>
        <end position="551"/>
    </location>
</feature>
<keyword evidence="10" id="KW-0812">Transmembrane</keyword>
<evidence type="ECO:0000256" key="4">
    <source>
        <dbReference type="ARBA" id="ARBA00023128"/>
    </source>
</evidence>
<dbReference type="GO" id="GO:0006435">
    <property type="term" value="P:threonyl-tRNA aminoacylation"/>
    <property type="evidence" value="ECO:0007669"/>
    <property type="project" value="TreeGrafter"/>
</dbReference>
<dbReference type="AlphaFoldDB" id="A0A8S1C334"/>
<dbReference type="CDD" id="cd01667">
    <property type="entry name" value="TGS_ThrRS"/>
    <property type="match status" value="1"/>
</dbReference>
<feature type="domain" description="TGS" evidence="12">
    <location>
        <begin position="283"/>
        <end position="348"/>
    </location>
</feature>
<reference evidence="13 14" key="1">
    <citation type="submission" date="2020-04" db="EMBL/GenBank/DDBJ databases">
        <authorList>
            <person name="Alioto T."/>
            <person name="Alioto T."/>
            <person name="Gomez Garrido J."/>
        </authorList>
    </citation>
    <scope>NUCLEOTIDE SEQUENCE [LARGE SCALE GENOMIC DNA]</scope>
</reference>
<dbReference type="Gene3D" id="3.10.20.30">
    <property type="match status" value="1"/>
</dbReference>
<keyword evidence="3" id="KW-0689">Ribosomal protein</keyword>
<evidence type="ECO:0000313" key="14">
    <source>
        <dbReference type="Proteomes" id="UP000494165"/>
    </source>
</evidence>
<dbReference type="InterPro" id="IPR012675">
    <property type="entry name" value="Beta-grasp_dom_sf"/>
</dbReference>
<organism evidence="13 14">
    <name type="scientific">Cloeon dipterum</name>
    <dbReference type="NCBI Taxonomy" id="197152"/>
    <lineage>
        <taxon>Eukaryota</taxon>
        <taxon>Metazoa</taxon>
        <taxon>Ecdysozoa</taxon>
        <taxon>Arthropoda</taxon>
        <taxon>Hexapoda</taxon>
        <taxon>Insecta</taxon>
        <taxon>Pterygota</taxon>
        <taxon>Palaeoptera</taxon>
        <taxon>Ephemeroptera</taxon>
        <taxon>Pisciforma</taxon>
        <taxon>Baetidae</taxon>
        <taxon>Cloeon</taxon>
    </lineage>
</organism>
<evidence type="ECO:0000256" key="7">
    <source>
        <dbReference type="ARBA" id="ARBA00071662"/>
    </source>
</evidence>
<dbReference type="PANTHER" id="PTHR11451">
    <property type="entry name" value="THREONINE-TRNA LIGASE"/>
    <property type="match status" value="1"/>
</dbReference>
<keyword evidence="4" id="KW-0496">Mitochondrion</keyword>
<keyword evidence="14" id="KW-1185">Reference proteome</keyword>
<dbReference type="GO" id="GO:0000166">
    <property type="term" value="F:nucleotide binding"/>
    <property type="evidence" value="ECO:0007669"/>
    <property type="project" value="InterPro"/>
</dbReference>
<dbReference type="OrthoDB" id="5870821at2759"/>
<keyword evidence="10" id="KW-1133">Transmembrane helix</keyword>
<dbReference type="Pfam" id="PF02824">
    <property type="entry name" value="TGS"/>
    <property type="match status" value="1"/>
</dbReference>
<dbReference type="GO" id="GO:1990904">
    <property type="term" value="C:ribonucleoprotein complex"/>
    <property type="evidence" value="ECO:0007669"/>
    <property type="project" value="UniProtKB-KW"/>
</dbReference>
<name>A0A8S1C334_9INSE</name>
<dbReference type="FunFam" id="3.30.980.10:FF:000006">
    <property type="entry name" value="39S ribosomal protein L39, mitochondrial"/>
    <property type="match status" value="1"/>
</dbReference>
<evidence type="ECO:0000256" key="5">
    <source>
        <dbReference type="ARBA" id="ARBA00023274"/>
    </source>
</evidence>
<comment type="subcellular location">
    <subcellularLocation>
        <location evidence="1">Mitochondrion</location>
    </subcellularLocation>
</comment>
<evidence type="ECO:0000256" key="6">
    <source>
        <dbReference type="ARBA" id="ARBA00061231"/>
    </source>
</evidence>
<dbReference type="InterPro" id="IPR018163">
    <property type="entry name" value="Thr/Ala-tRNA-synth_IIc_edit"/>
</dbReference>
<sequence length="551" mass="61837">MQRFLHLTLVLVVLQAIQIGVSGKMHCEADTGTSRKIIKLLDPNTLTCPPLIDDDERYCCIRPSESYPSYYCCDAQEYVEQTGIGFMLCLLIALLVAAMIMCCVCCLCCPCCCWYKRRNQGAVYNTVVGVPQAAAPPVPLHAPQSGVFQQQQPYPIYPPQGYPQQYPMLPQQSVPLLNPQDGYAPAVPPHGNQYPPAVPPHAQPMPPPYSEEKDTSYSRQAPLRNIVQLRKLSNLPGASLASRITRVEEEPKPLTEKQILEQKRNGIFTAEQKRQREAVGRIEKIEVQYRGLPEEVTLLMNKNISTPYECARHMSENLAGTSALARVNGKLWDMHRPLDADCELNLLTMKDADPFHANKAFWRSCSMMLGAVVQIAFKEKVRVDLHSFPSPNVKSGSFVYDVQLDLDEWNPTPDELKVLSAQFVNLAREEIKFERLAVDAEVAEDILFQNPHKLEQIPQIATQLADDNKITLYRIGSHIDISRGPMLGDTGFIGRATVASVHKLDSEIKNLYRFQGVALPRGFILNHFAYSILESRAAKLNKAWIPGRQSL</sequence>
<dbReference type="GO" id="GO:0005739">
    <property type="term" value="C:mitochondrion"/>
    <property type="evidence" value="ECO:0007669"/>
    <property type="project" value="UniProtKB-SubCell"/>
</dbReference>
<proteinExistence type="inferred from homology"/>
<comment type="similarity">
    <text evidence="6">Belongs to the mitochondrion-specific ribosomal protein mL39 family.</text>
</comment>
<dbReference type="InterPro" id="IPR012676">
    <property type="entry name" value="TGS-like"/>
</dbReference>
<keyword evidence="2" id="KW-0648">Protein biosynthesis</keyword>
<evidence type="ECO:0000256" key="9">
    <source>
        <dbReference type="SAM" id="MobiDB-lite"/>
    </source>
</evidence>
<gene>
    <name evidence="13" type="ORF">CLODIP_2_CD14399</name>
</gene>
<dbReference type="GO" id="GO:0005840">
    <property type="term" value="C:ribosome"/>
    <property type="evidence" value="ECO:0007669"/>
    <property type="project" value="UniProtKB-KW"/>
</dbReference>
<evidence type="ECO:0000256" key="1">
    <source>
        <dbReference type="ARBA" id="ARBA00004173"/>
    </source>
</evidence>
<comment type="caution">
    <text evidence="13">The sequence shown here is derived from an EMBL/GenBank/DDBJ whole genome shotgun (WGS) entry which is preliminary data.</text>
</comment>
<feature type="region of interest" description="Disordered" evidence="9">
    <location>
        <begin position="185"/>
        <end position="215"/>
    </location>
</feature>
<feature type="transmembrane region" description="Helical" evidence="10">
    <location>
        <begin position="84"/>
        <end position="115"/>
    </location>
</feature>
<dbReference type="PROSITE" id="PS51880">
    <property type="entry name" value="TGS"/>
    <property type="match status" value="1"/>
</dbReference>
<feature type="compositionally biased region" description="Pro residues" evidence="9">
    <location>
        <begin position="196"/>
        <end position="209"/>
    </location>
</feature>
<dbReference type="Gene3D" id="3.30.980.10">
    <property type="entry name" value="Threonyl-trna Synthetase, Chain A, domain 2"/>
    <property type="match status" value="1"/>
</dbReference>
<feature type="signal peptide" evidence="11">
    <location>
        <begin position="1"/>
        <end position="23"/>
    </location>
</feature>
<dbReference type="EMBL" id="CADEPI010000009">
    <property type="protein sequence ID" value="CAB3362561.1"/>
    <property type="molecule type" value="Genomic_DNA"/>
</dbReference>
<keyword evidence="10" id="KW-0472">Membrane</keyword>
<evidence type="ECO:0000256" key="8">
    <source>
        <dbReference type="ARBA" id="ARBA00075914"/>
    </source>
</evidence>
<protein>
    <recommendedName>
        <fullName evidence="7">Large ribosomal subunit protein mL39</fullName>
    </recommendedName>
    <alternativeName>
        <fullName evidence="8">39S ribosomal protein L39, mitochondrial</fullName>
    </alternativeName>
</protein>
<evidence type="ECO:0000313" key="13">
    <source>
        <dbReference type="EMBL" id="CAB3362561.1"/>
    </source>
</evidence>
<dbReference type="SUPFAM" id="SSF55186">
    <property type="entry name" value="ThrRS/AlaRS common domain"/>
    <property type="match status" value="1"/>
</dbReference>
<keyword evidence="11" id="KW-0732">Signal</keyword>
<dbReference type="GO" id="GO:0004829">
    <property type="term" value="F:threonine-tRNA ligase activity"/>
    <property type="evidence" value="ECO:0007669"/>
    <property type="project" value="TreeGrafter"/>
</dbReference>
<evidence type="ECO:0000256" key="3">
    <source>
        <dbReference type="ARBA" id="ARBA00022980"/>
    </source>
</evidence>
<evidence type="ECO:0000256" key="10">
    <source>
        <dbReference type="SAM" id="Phobius"/>
    </source>
</evidence>
<keyword evidence="5" id="KW-0687">Ribonucleoprotein</keyword>
<evidence type="ECO:0000259" key="12">
    <source>
        <dbReference type="PROSITE" id="PS51880"/>
    </source>
</evidence>
<evidence type="ECO:0000256" key="11">
    <source>
        <dbReference type="SAM" id="SignalP"/>
    </source>
</evidence>
<accession>A0A8S1C334</accession>
<dbReference type="SUPFAM" id="SSF81271">
    <property type="entry name" value="TGS-like"/>
    <property type="match status" value="1"/>
</dbReference>
<dbReference type="InterPro" id="IPR004095">
    <property type="entry name" value="TGS"/>
</dbReference>
<dbReference type="Proteomes" id="UP000494165">
    <property type="component" value="Unassembled WGS sequence"/>
</dbReference>
<evidence type="ECO:0000256" key="2">
    <source>
        <dbReference type="ARBA" id="ARBA00022917"/>
    </source>
</evidence>
<dbReference type="PANTHER" id="PTHR11451:SF44">
    <property type="entry name" value="THREONINE--TRNA LIGASE, CHLOROPLASTIC_MITOCHONDRIAL 2"/>
    <property type="match status" value="1"/>
</dbReference>